<dbReference type="InterPro" id="IPR019080">
    <property type="entry name" value="YqaJ_viral_recombinase"/>
</dbReference>
<feature type="compositionally biased region" description="Basic and acidic residues" evidence="1">
    <location>
        <begin position="41"/>
        <end position="52"/>
    </location>
</feature>
<gene>
    <name evidence="3" type="ORF">XELAEV_18027447mg</name>
</gene>
<protein>
    <recommendedName>
        <fullName evidence="2">YqaJ viral recombinase domain-containing protein</fullName>
    </recommendedName>
</protein>
<name>A0A974HJS7_XENLA</name>
<dbReference type="InterPro" id="IPR051703">
    <property type="entry name" value="NF-kappa-B_Signaling_Reg"/>
</dbReference>
<dbReference type="PANTHER" id="PTHR46609:SF8">
    <property type="entry name" value="YQAJ VIRAL RECOMBINASE DOMAIN-CONTAINING PROTEIN"/>
    <property type="match status" value="1"/>
</dbReference>
<reference evidence="4" key="1">
    <citation type="journal article" date="2016" name="Nature">
        <title>Genome evolution in the allotetraploid frog Xenopus laevis.</title>
        <authorList>
            <person name="Session A.M."/>
            <person name="Uno Y."/>
            <person name="Kwon T."/>
            <person name="Chapman J.A."/>
            <person name="Toyoda A."/>
            <person name="Takahashi S."/>
            <person name="Fukui A."/>
            <person name="Hikosaka A."/>
            <person name="Suzuki A."/>
            <person name="Kondo M."/>
            <person name="van Heeringen S.J."/>
            <person name="Quigley I."/>
            <person name="Heinz S."/>
            <person name="Ogino H."/>
            <person name="Ochi H."/>
            <person name="Hellsten U."/>
            <person name="Lyons J.B."/>
            <person name="Simakov O."/>
            <person name="Putnam N."/>
            <person name="Stites J."/>
            <person name="Kuroki Y."/>
            <person name="Tanaka T."/>
            <person name="Michiue T."/>
            <person name="Watanabe M."/>
            <person name="Bogdanovic O."/>
            <person name="Lister R."/>
            <person name="Georgiou G."/>
            <person name="Paranjpe S.S."/>
            <person name="van Kruijsbergen I."/>
            <person name="Shu S."/>
            <person name="Carlson J."/>
            <person name="Kinoshita T."/>
            <person name="Ohta Y."/>
            <person name="Mawaribuchi S."/>
            <person name="Jenkins J."/>
            <person name="Grimwood J."/>
            <person name="Schmutz J."/>
            <person name="Mitros T."/>
            <person name="Mozaffari S.V."/>
            <person name="Suzuki Y."/>
            <person name="Haramoto Y."/>
            <person name="Yamamoto T.S."/>
            <person name="Takagi C."/>
            <person name="Heald R."/>
            <person name="Miller K."/>
            <person name="Haudenschild C."/>
            <person name="Kitzman J."/>
            <person name="Nakayama T."/>
            <person name="Izutsu Y."/>
            <person name="Robert J."/>
            <person name="Fortriede J."/>
            <person name="Burns K."/>
            <person name="Lotay V."/>
            <person name="Karimi K."/>
            <person name="Yasuoka Y."/>
            <person name="Dichmann D.S."/>
            <person name="Flajnik M.F."/>
            <person name="Houston D.W."/>
            <person name="Shendure J."/>
            <person name="DuPasquier L."/>
            <person name="Vize P.D."/>
            <person name="Zorn A.M."/>
            <person name="Ito M."/>
            <person name="Marcotte E.M."/>
            <person name="Wallingford J.B."/>
            <person name="Ito Y."/>
            <person name="Asashima M."/>
            <person name="Ueno N."/>
            <person name="Matsuda Y."/>
            <person name="Veenstra G.J."/>
            <person name="Fujiyama A."/>
            <person name="Harland R.M."/>
            <person name="Taira M."/>
            <person name="Rokhsar D.S."/>
        </authorList>
    </citation>
    <scope>NUCLEOTIDE SEQUENCE [LARGE SCALE GENOMIC DNA]</scope>
    <source>
        <strain evidence="4">J</strain>
    </source>
</reference>
<dbReference type="SUPFAM" id="SSF52980">
    <property type="entry name" value="Restriction endonuclease-like"/>
    <property type="match status" value="1"/>
</dbReference>
<feature type="region of interest" description="Disordered" evidence="1">
    <location>
        <begin position="1"/>
        <end position="110"/>
    </location>
</feature>
<organism evidence="3 4">
    <name type="scientific">Xenopus laevis</name>
    <name type="common">African clawed frog</name>
    <dbReference type="NCBI Taxonomy" id="8355"/>
    <lineage>
        <taxon>Eukaryota</taxon>
        <taxon>Metazoa</taxon>
        <taxon>Chordata</taxon>
        <taxon>Craniata</taxon>
        <taxon>Vertebrata</taxon>
        <taxon>Euteleostomi</taxon>
        <taxon>Amphibia</taxon>
        <taxon>Batrachia</taxon>
        <taxon>Anura</taxon>
        <taxon>Pipoidea</taxon>
        <taxon>Pipidae</taxon>
        <taxon>Xenopodinae</taxon>
        <taxon>Xenopus</taxon>
        <taxon>Xenopus</taxon>
    </lineage>
</organism>
<accession>A0A974HJS7</accession>
<dbReference type="EMBL" id="CM004474">
    <property type="protein sequence ID" value="OCT80629.1"/>
    <property type="molecule type" value="Genomic_DNA"/>
</dbReference>
<feature type="compositionally biased region" description="Polar residues" evidence="1">
    <location>
        <begin position="8"/>
        <end position="24"/>
    </location>
</feature>
<dbReference type="OMA" id="WEITELK"/>
<dbReference type="InterPro" id="IPR011335">
    <property type="entry name" value="Restrct_endonuc-II-like"/>
</dbReference>
<feature type="compositionally biased region" description="Polar residues" evidence="1">
    <location>
        <begin position="79"/>
        <end position="105"/>
    </location>
</feature>
<evidence type="ECO:0000313" key="4">
    <source>
        <dbReference type="Proteomes" id="UP000694892"/>
    </source>
</evidence>
<evidence type="ECO:0000256" key="1">
    <source>
        <dbReference type="SAM" id="MobiDB-lite"/>
    </source>
</evidence>
<proteinExistence type="predicted"/>
<dbReference type="AlphaFoldDB" id="A0A974HJS7"/>
<dbReference type="Proteomes" id="UP000694892">
    <property type="component" value="Chromosome 5L"/>
</dbReference>
<dbReference type="Gene3D" id="3.90.320.10">
    <property type="match status" value="1"/>
</dbReference>
<feature type="domain" description="YqaJ viral recombinase" evidence="2">
    <location>
        <begin position="154"/>
        <end position="299"/>
    </location>
</feature>
<dbReference type="CDD" id="cd22343">
    <property type="entry name" value="PDDEXK_lambda_exonuclease-like"/>
    <property type="match status" value="1"/>
</dbReference>
<dbReference type="GO" id="GO:0006281">
    <property type="term" value="P:DNA repair"/>
    <property type="evidence" value="ECO:0007669"/>
    <property type="project" value="UniProtKB-ARBA"/>
</dbReference>
<feature type="compositionally biased region" description="Polar residues" evidence="1">
    <location>
        <begin position="53"/>
        <end position="62"/>
    </location>
</feature>
<dbReference type="Pfam" id="PF09588">
    <property type="entry name" value="YqaJ"/>
    <property type="match status" value="1"/>
</dbReference>
<sequence length="363" mass="40879">MELAEKGLNTSENTSKLLKNNTGSLHRGPPANPLIRSKSKQGKERCETEATKNKQNPLNASDIQDLANKPVTAKKKSKISSNTDIGSDSTRTGADGNHSVTSSQRAGKGKQIPEIHPSTFFSEKSPLFYPYTKLSGEDIHLIEKETRGQRNNLEWHNWRKNRITASMAHQISHSKFANHKTEEIPQSYLKAVLGIGHRVQTTAMESGIQNEKNAVLAYEKLASKRDGRQVKVEDCGLFIHPMKNWLAASPDGIVKDGCTWETLRILEVKFCLRLNGNSYVLRPDHAYYTQVQCQLAATQLRNADFVVYTTKETAIVSVHFSSEFWEITELKLERFYTEAVLPQLQKQSVNREELEEAVQAAEK</sequence>
<evidence type="ECO:0000313" key="3">
    <source>
        <dbReference type="EMBL" id="OCT80629.1"/>
    </source>
</evidence>
<dbReference type="InterPro" id="IPR011604">
    <property type="entry name" value="PDDEXK-like_dom_sf"/>
</dbReference>
<evidence type="ECO:0000259" key="2">
    <source>
        <dbReference type="Pfam" id="PF09588"/>
    </source>
</evidence>
<dbReference type="PANTHER" id="PTHR46609">
    <property type="entry name" value="EXONUCLEASE, PHAGE-TYPE/RECB, C-TERMINAL DOMAIN-CONTAINING PROTEIN"/>
    <property type="match status" value="1"/>
</dbReference>